<organism evidence="2 3">
    <name type="scientific">SAR86 cluster bacterium</name>
    <dbReference type="NCBI Taxonomy" id="2030880"/>
    <lineage>
        <taxon>Bacteria</taxon>
        <taxon>Pseudomonadati</taxon>
        <taxon>Pseudomonadota</taxon>
        <taxon>Gammaproteobacteria</taxon>
        <taxon>SAR86 cluster</taxon>
    </lineage>
</organism>
<reference evidence="2" key="1">
    <citation type="submission" date="2020-10" db="EMBL/GenBank/DDBJ databases">
        <title>Microbiome of the Black Sea water column analyzed by genome centric metagenomics.</title>
        <authorList>
            <person name="Cabello-Yeves P.J."/>
            <person name="Callieri C."/>
            <person name="Picazo A."/>
            <person name="Mehrshad M."/>
            <person name="Haro-Moreno J.M."/>
            <person name="Roda-Garcia J."/>
            <person name="Dzembekova N."/>
            <person name="Slabakova V."/>
            <person name="Slabakova N."/>
            <person name="Moncheva S."/>
            <person name="Rodriguez-Valera F."/>
        </authorList>
    </citation>
    <scope>NUCLEOTIDE SEQUENCE</scope>
    <source>
        <strain evidence="2">BS307-5m-G47</strain>
    </source>
</reference>
<sequence>MRETIKNILGLLIVATISYVTFVSYSAYQFFQTDQALLSESLYKDQIEVFENDLSTIETKFNETNYYDSSKTINLNFDGTPKTWVVKITELNEEAMDQINDVLFNQGFLTFSEDGALFVGPYIDRSQLDFALELLGTDFGLDDLQILEWKI</sequence>
<proteinExistence type="predicted"/>
<keyword evidence="1" id="KW-0472">Membrane</keyword>
<dbReference type="AlphaFoldDB" id="A0A937IK19"/>
<feature type="transmembrane region" description="Helical" evidence="1">
    <location>
        <begin position="7"/>
        <end position="28"/>
    </location>
</feature>
<gene>
    <name evidence="2" type="ORF">ISQ61_02635</name>
</gene>
<evidence type="ECO:0000256" key="1">
    <source>
        <dbReference type="SAM" id="Phobius"/>
    </source>
</evidence>
<accession>A0A937IK19</accession>
<dbReference type="Proteomes" id="UP000704935">
    <property type="component" value="Unassembled WGS sequence"/>
</dbReference>
<evidence type="ECO:0000313" key="2">
    <source>
        <dbReference type="EMBL" id="MBL6820127.1"/>
    </source>
</evidence>
<comment type="caution">
    <text evidence="2">The sequence shown here is derived from an EMBL/GenBank/DDBJ whole genome shotgun (WGS) entry which is preliminary data.</text>
</comment>
<keyword evidence="1" id="KW-0812">Transmembrane</keyword>
<keyword evidence="1" id="KW-1133">Transmembrane helix</keyword>
<evidence type="ECO:0000313" key="3">
    <source>
        <dbReference type="Proteomes" id="UP000704935"/>
    </source>
</evidence>
<protein>
    <submittedName>
        <fullName evidence="2">Uncharacterized protein</fullName>
    </submittedName>
</protein>
<dbReference type="EMBL" id="JADHQA010000009">
    <property type="protein sequence ID" value="MBL6820127.1"/>
    <property type="molecule type" value="Genomic_DNA"/>
</dbReference>
<name>A0A937IK19_9GAMM</name>